<evidence type="ECO:0000259" key="2">
    <source>
        <dbReference type="Pfam" id="PF12867"/>
    </source>
</evidence>
<dbReference type="InterPro" id="IPR034660">
    <property type="entry name" value="DinB/YfiT-like"/>
</dbReference>
<dbReference type="RefSeq" id="WP_324267033.1">
    <property type="nucleotide sequence ID" value="NZ_JAWLNX010000013.1"/>
</dbReference>
<dbReference type="EMBL" id="JAWLNX010000013">
    <property type="protein sequence ID" value="MEB3369547.1"/>
    <property type="molecule type" value="Genomic_DNA"/>
</dbReference>
<proteinExistence type="predicted"/>
<evidence type="ECO:0000256" key="1">
    <source>
        <dbReference type="SAM" id="MobiDB-lite"/>
    </source>
</evidence>
<accession>A0ABU6ADB7</accession>
<reference evidence="3 4" key="1">
    <citation type="submission" date="2023-10" db="EMBL/GenBank/DDBJ databases">
        <title>Saccharopolyspora sp. nov., isolated from mangrove soil.</title>
        <authorList>
            <person name="Lu Y."/>
            <person name="Liu W."/>
        </authorList>
    </citation>
    <scope>NUCLEOTIDE SEQUENCE [LARGE SCALE GENOMIC DNA]</scope>
    <source>
        <strain evidence="3 4">S2-29</strain>
    </source>
</reference>
<sequence length="211" mass="23879">MPVARVALLLRQLDITWALFEHHAEGLDDAQCLWVPADHHWTVRPDESGNWIADFAETEPDPVPAVTIGWITWHIGYWWSTVLECLAGDVQAMRAVKHWPGNARAAVQWLRDLHDRWREHLGGLTDSDLDSTDLTAQLPWGAGMTLGEVARLGQRRAHQERRRDRHPANPPRRAASSLTPGRSPRGNARDPGQQETPCERGFLLSRPDVRP</sequence>
<gene>
    <name evidence="3" type="ORF">R4I43_19230</name>
</gene>
<dbReference type="InterPro" id="IPR024775">
    <property type="entry name" value="DinB-like"/>
</dbReference>
<dbReference type="Gene3D" id="1.20.120.450">
    <property type="entry name" value="dinb family like domain"/>
    <property type="match status" value="1"/>
</dbReference>
<protein>
    <submittedName>
        <fullName evidence="3">DinB family protein</fullName>
    </submittedName>
</protein>
<evidence type="ECO:0000313" key="3">
    <source>
        <dbReference type="EMBL" id="MEB3369547.1"/>
    </source>
</evidence>
<organism evidence="3 4">
    <name type="scientific">Saccharopolyspora mangrovi</name>
    <dbReference type="NCBI Taxonomy" id="3082379"/>
    <lineage>
        <taxon>Bacteria</taxon>
        <taxon>Bacillati</taxon>
        <taxon>Actinomycetota</taxon>
        <taxon>Actinomycetes</taxon>
        <taxon>Pseudonocardiales</taxon>
        <taxon>Pseudonocardiaceae</taxon>
        <taxon>Saccharopolyspora</taxon>
    </lineage>
</organism>
<dbReference type="Proteomes" id="UP001327093">
    <property type="component" value="Unassembled WGS sequence"/>
</dbReference>
<feature type="region of interest" description="Disordered" evidence="1">
    <location>
        <begin position="153"/>
        <end position="211"/>
    </location>
</feature>
<keyword evidence="4" id="KW-1185">Reference proteome</keyword>
<name>A0ABU6ADB7_9PSEU</name>
<dbReference type="Pfam" id="PF12867">
    <property type="entry name" value="DinB_2"/>
    <property type="match status" value="1"/>
</dbReference>
<feature type="compositionally biased region" description="Basic residues" evidence="1">
    <location>
        <begin position="153"/>
        <end position="165"/>
    </location>
</feature>
<comment type="caution">
    <text evidence="3">The sequence shown here is derived from an EMBL/GenBank/DDBJ whole genome shotgun (WGS) entry which is preliminary data.</text>
</comment>
<feature type="domain" description="DinB-like" evidence="2">
    <location>
        <begin position="12"/>
        <end position="152"/>
    </location>
</feature>
<dbReference type="SUPFAM" id="SSF109854">
    <property type="entry name" value="DinB/YfiT-like putative metalloenzymes"/>
    <property type="match status" value="1"/>
</dbReference>
<evidence type="ECO:0000313" key="4">
    <source>
        <dbReference type="Proteomes" id="UP001327093"/>
    </source>
</evidence>